<accession>W6MVX7</accession>
<dbReference type="Pfam" id="PF00795">
    <property type="entry name" value="CN_hydrolase"/>
    <property type="match status" value="1"/>
</dbReference>
<evidence type="ECO:0000256" key="2">
    <source>
        <dbReference type="ARBA" id="ARBA00010613"/>
    </source>
</evidence>
<feature type="domain" description="CN hydrolase" evidence="5">
    <location>
        <begin position="2"/>
        <end position="272"/>
    </location>
</feature>
<dbReference type="Gene3D" id="3.60.110.10">
    <property type="entry name" value="Carbon-nitrogen hydrolase"/>
    <property type="match status" value="1"/>
</dbReference>
<dbReference type="InterPro" id="IPR003010">
    <property type="entry name" value="C-N_Hydrolase"/>
</dbReference>
<evidence type="ECO:0000313" key="6">
    <source>
        <dbReference type="EMBL" id="CDK26640.1"/>
    </source>
</evidence>
<dbReference type="GO" id="GO:0005737">
    <property type="term" value="C:cytoplasm"/>
    <property type="evidence" value="ECO:0007669"/>
    <property type="project" value="UniProtKB-SubCell"/>
</dbReference>
<keyword evidence="3" id="KW-0963">Cytoplasm</keyword>
<dbReference type="PANTHER" id="PTHR23088:SF27">
    <property type="entry name" value="DEAMINATED GLUTATHIONE AMIDASE"/>
    <property type="match status" value="1"/>
</dbReference>
<dbReference type="CDD" id="cd07572">
    <property type="entry name" value="nit"/>
    <property type="match status" value="1"/>
</dbReference>
<dbReference type="InterPro" id="IPR001110">
    <property type="entry name" value="UPF0012_CS"/>
</dbReference>
<dbReference type="InterPro" id="IPR036526">
    <property type="entry name" value="C-N_Hydrolase_sf"/>
</dbReference>
<reference evidence="6" key="2">
    <citation type="submission" date="2014-02" db="EMBL/GenBank/DDBJ databases">
        <title>Complete DNA sequence of /Kuraishia capsulata/ illustrates novel genomic features among budding yeasts (/Saccharomycotina/).</title>
        <authorList>
            <person name="Morales L."/>
            <person name="Noel B."/>
            <person name="Porcel B."/>
            <person name="Marcet-Houben M."/>
            <person name="Hullo M-F."/>
            <person name="Sacerdot C."/>
            <person name="Tekaia F."/>
            <person name="Leh-Louis V."/>
            <person name="Despons L."/>
            <person name="Khanna V."/>
            <person name="Aury J-M."/>
            <person name="Barbe V."/>
            <person name="Couloux A."/>
            <person name="Labadie K."/>
            <person name="Pelletier E."/>
            <person name="Souciet J-L."/>
            <person name="Boekhout T."/>
            <person name="Gabaldon T."/>
            <person name="Wincker P."/>
            <person name="Dujon B."/>
        </authorList>
    </citation>
    <scope>NUCLEOTIDE SEQUENCE</scope>
    <source>
        <strain evidence="6">CBS 1993</strain>
    </source>
</reference>
<reference evidence="6" key="1">
    <citation type="submission" date="2013-12" db="EMBL/GenBank/DDBJ databases">
        <authorList>
            <person name="Genoscope - CEA"/>
        </authorList>
    </citation>
    <scope>NUCLEOTIDE SEQUENCE</scope>
    <source>
        <strain evidence="6">CBS 1993</strain>
    </source>
</reference>
<dbReference type="FunFam" id="3.60.110.10:FF:000024">
    <property type="entry name" value="Deaminated glutathione amidase"/>
    <property type="match status" value="1"/>
</dbReference>
<keyword evidence="4" id="KW-0378">Hydrolase</keyword>
<dbReference type="GO" id="GO:0016811">
    <property type="term" value="F:hydrolase activity, acting on carbon-nitrogen (but not peptide) bonds, in linear amides"/>
    <property type="evidence" value="ECO:0007669"/>
    <property type="project" value="InterPro"/>
</dbReference>
<dbReference type="HOGENOM" id="CLU_030130_1_2_1"/>
<proteinExistence type="inferred from homology"/>
<name>W6MVX7_9ASCO</name>
<evidence type="ECO:0000313" key="7">
    <source>
        <dbReference type="Proteomes" id="UP000019384"/>
    </source>
</evidence>
<organism evidence="6 7">
    <name type="scientific">Kuraishia capsulata CBS 1993</name>
    <dbReference type="NCBI Taxonomy" id="1382522"/>
    <lineage>
        <taxon>Eukaryota</taxon>
        <taxon>Fungi</taxon>
        <taxon>Dikarya</taxon>
        <taxon>Ascomycota</taxon>
        <taxon>Saccharomycotina</taxon>
        <taxon>Pichiomycetes</taxon>
        <taxon>Pichiales</taxon>
        <taxon>Pichiaceae</taxon>
        <taxon>Kuraishia</taxon>
    </lineage>
</organism>
<sequence length="297" mass="32798">MVLVAVGQMCSSSSLVENAVSAVRLITRAVSLNCKVLFLPEAADYIARNAAHSKEIVKPVTESPFIIEIQKTLKKFHAEGKSIFVSVGVHEPSETSDRVKNTLLWISDKGKIEQRYQKVHLFDVEIKNGPILKESASVEPGNEVLKPFETPAGKLGSAICYDIRFPEIALRLRTLGAEIIQFPSAFTMRTGVAHWALLGRARAVDTQCYVVMAAQSGSHNTSADKPLAEGETATKRESYGHSMIIDPWGTVLAECSDILPGKEDICLADIDLERLESFRQNIPLWTQRRPDVFGYDV</sequence>
<dbReference type="SUPFAM" id="SSF56317">
    <property type="entry name" value="Carbon-nitrogen hydrolase"/>
    <property type="match status" value="1"/>
</dbReference>
<dbReference type="STRING" id="1382522.W6MVX7"/>
<evidence type="ECO:0000256" key="4">
    <source>
        <dbReference type="ARBA" id="ARBA00022801"/>
    </source>
</evidence>
<protein>
    <recommendedName>
        <fullName evidence="5">CN hydrolase domain-containing protein</fullName>
    </recommendedName>
</protein>
<dbReference type="OrthoDB" id="10250282at2759"/>
<comment type="subcellular location">
    <subcellularLocation>
        <location evidence="1">Cytoplasm</location>
    </subcellularLocation>
</comment>
<dbReference type="InterPro" id="IPR045254">
    <property type="entry name" value="Nit1/2_C-N_Hydrolase"/>
</dbReference>
<comment type="similarity">
    <text evidence="2">Belongs to the carbon-nitrogen hydrolase superfamily. NIT1/NIT2 family.</text>
</comment>
<evidence type="ECO:0000259" key="5">
    <source>
        <dbReference type="PROSITE" id="PS50263"/>
    </source>
</evidence>
<evidence type="ECO:0000256" key="3">
    <source>
        <dbReference type="ARBA" id="ARBA00022490"/>
    </source>
</evidence>
<dbReference type="Proteomes" id="UP000019384">
    <property type="component" value="Unassembled WGS sequence"/>
</dbReference>
<keyword evidence="7" id="KW-1185">Reference proteome</keyword>
<dbReference type="PROSITE" id="PS01227">
    <property type="entry name" value="UPF0012"/>
    <property type="match status" value="1"/>
</dbReference>
<dbReference type="PANTHER" id="PTHR23088">
    <property type="entry name" value="NITRILASE-RELATED"/>
    <property type="match status" value="1"/>
</dbReference>
<gene>
    <name evidence="6" type="ORF">KUCA_T00002613001</name>
</gene>
<evidence type="ECO:0000256" key="1">
    <source>
        <dbReference type="ARBA" id="ARBA00004496"/>
    </source>
</evidence>
<dbReference type="AlphaFoldDB" id="W6MVX7"/>
<dbReference type="GeneID" id="34520029"/>
<dbReference type="RefSeq" id="XP_022458641.1">
    <property type="nucleotide sequence ID" value="XM_022602880.1"/>
</dbReference>
<dbReference type="EMBL" id="HG793127">
    <property type="protein sequence ID" value="CDK26640.1"/>
    <property type="molecule type" value="Genomic_DNA"/>
</dbReference>
<dbReference type="PROSITE" id="PS50263">
    <property type="entry name" value="CN_HYDROLASE"/>
    <property type="match status" value="1"/>
</dbReference>